<dbReference type="EMBL" id="FMZB01000001">
    <property type="protein sequence ID" value="SDC02340.1"/>
    <property type="molecule type" value="Genomic_DNA"/>
</dbReference>
<evidence type="ECO:0000313" key="1">
    <source>
        <dbReference type="EMBL" id="SDC02340.1"/>
    </source>
</evidence>
<evidence type="ECO:0000313" key="2">
    <source>
        <dbReference type="Proteomes" id="UP000198666"/>
    </source>
</evidence>
<dbReference type="STRING" id="361279.SAMN05421663_101178"/>
<protein>
    <submittedName>
        <fullName evidence="1">Uncharacterized protein</fullName>
    </submittedName>
</protein>
<proteinExistence type="predicted"/>
<organism evidence="1 2">
    <name type="scientific">Terribacillus halophilus</name>
    <dbReference type="NCBI Taxonomy" id="361279"/>
    <lineage>
        <taxon>Bacteria</taxon>
        <taxon>Bacillati</taxon>
        <taxon>Bacillota</taxon>
        <taxon>Bacilli</taxon>
        <taxon>Bacillales</taxon>
        <taxon>Bacillaceae</taxon>
        <taxon>Terribacillus</taxon>
    </lineage>
</organism>
<keyword evidence="2" id="KW-1185">Reference proteome</keyword>
<dbReference type="Proteomes" id="UP000198666">
    <property type="component" value="Unassembled WGS sequence"/>
</dbReference>
<dbReference type="RefSeq" id="WP_170829530.1">
    <property type="nucleotide sequence ID" value="NZ_FMZB01000001.1"/>
</dbReference>
<dbReference type="AlphaFoldDB" id="A0A1G6I7B5"/>
<gene>
    <name evidence="1" type="ORF">SAMN05421663_101178</name>
</gene>
<name>A0A1G6I7B5_9BACI</name>
<sequence length="46" mass="5495">MISFLSFVDQVEQDLKRPSTATEYDFLQWMHEQYVAEQSDILKQAQ</sequence>
<accession>A0A1G6I7B5</accession>
<reference evidence="2" key="1">
    <citation type="submission" date="2016-10" db="EMBL/GenBank/DDBJ databases">
        <authorList>
            <person name="Varghese N."/>
            <person name="Submissions S."/>
        </authorList>
    </citation>
    <scope>NUCLEOTIDE SEQUENCE [LARGE SCALE GENOMIC DNA]</scope>
    <source>
        <strain evidence="2">DSM 21620</strain>
    </source>
</reference>